<dbReference type="CDD" id="cd14473">
    <property type="entry name" value="FERM_B-lobe"/>
    <property type="match status" value="1"/>
</dbReference>
<dbReference type="SMART" id="SM00139">
    <property type="entry name" value="MyTH4"/>
    <property type="match status" value="1"/>
</dbReference>
<feature type="compositionally biased region" description="Basic and acidic residues" evidence="4">
    <location>
        <begin position="377"/>
        <end position="393"/>
    </location>
</feature>
<evidence type="ECO:0000313" key="8">
    <source>
        <dbReference type="EMBL" id="KAG5211584.1"/>
    </source>
</evidence>
<dbReference type="PROSITE" id="PS51016">
    <property type="entry name" value="MYTH4"/>
    <property type="match status" value="1"/>
</dbReference>
<feature type="region of interest" description="Disordered" evidence="4">
    <location>
        <begin position="207"/>
        <end position="339"/>
    </location>
</feature>
<feature type="coiled-coil region" evidence="3">
    <location>
        <begin position="34"/>
        <end position="178"/>
    </location>
</feature>
<dbReference type="InterPro" id="IPR001849">
    <property type="entry name" value="PH_domain"/>
</dbReference>
<name>A0A836A746_SHEEP</name>
<dbReference type="Proteomes" id="UP000664991">
    <property type="component" value="Unassembled WGS sequence"/>
</dbReference>
<keyword evidence="1" id="KW-0677">Repeat</keyword>
<feature type="compositionally biased region" description="Polar residues" evidence="4">
    <location>
        <begin position="306"/>
        <end position="339"/>
    </location>
</feature>
<dbReference type="Pfam" id="PF00373">
    <property type="entry name" value="FERM_M"/>
    <property type="match status" value="1"/>
</dbReference>
<dbReference type="Pfam" id="PF00169">
    <property type="entry name" value="PH"/>
    <property type="match status" value="1"/>
</dbReference>
<evidence type="ECO:0008006" key="10">
    <source>
        <dbReference type="Google" id="ProtNLM"/>
    </source>
</evidence>
<dbReference type="SUPFAM" id="SSF52540">
    <property type="entry name" value="P-loop containing nucleoside triphosphate hydrolases"/>
    <property type="match status" value="1"/>
</dbReference>
<dbReference type="InterPro" id="IPR019748">
    <property type="entry name" value="FERM_central"/>
</dbReference>
<dbReference type="InterPro" id="IPR027417">
    <property type="entry name" value="P-loop_NTPase"/>
</dbReference>
<feature type="compositionally biased region" description="Polar residues" evidence="4">
    <location>
        <begin position="244"/>
        <end position="286"/>
    </location>
</feature>
<dbReference type="PANTHER" id="PTHR22903:SF3">
    <property type="entry name" value="PLECKSTRIN HOMOLOGY DOMAIN-CONTAINING FAMILY H MEMBER 2"/>
    <property type="match status" value="1"/>
</dbReference>
<dbReference type="SUPFAM" id="SSF47031">
    <property type="entry name" value="Second domain of FERM"/>
    <property type="match status" value="1"/>
</dbReference>
<dbReference type="Pfam" id="PF21989">
    <property type="entry name" value="RA_2"/>
    <property type="match status" value="1"/>
</dbReference>
<evidence type="ECO:0000256" key="4">
    <source>
        <dbReference type="SAM" id="MobiDB-lite"/>
    </source>
</evidence>
<dbReference type="GO" id="GO:0030835">
    <property type="term" value="P:negative regulation of actin filament depolymerization"/>
    <property type="evidence" value="ECO:0007669"/>
    <property type="project" value="TreeGrafter"/>
</dbReference>
<feature type="region of interest" description="Disordered" evidence="4">
    <location>
        <begin position="1748"/>
        <end position="1796"/>
    </location>
</feature>
<dbReference type="Gene3D" id="2.30.29.30">
    <property type="entry name" value="Pleckstrin-homology domain (PH domain)/Phosphotyrosine-binding domain (PTB)"/>
    <property type="match status" value="3"/>
</dbReference>
<evidence type="ECO:0000256" key="1">
    <source>
        <dbReference type="ARBA" id="ARBA00022737"/>
    </source>
</evidence>
<dbReference type="SUPFAM" id="SSF50729">
    <property type="entry name" value="PH domain-like"/>
    <property type="match status" value="2"/>
</dbReference>
<accession>A0A836A746</accession>
<comment type="caution">
    <text evidence="8">The sequence shown here is derived from an EMBL/GenBank/DDBJ whole genome shotgun (WGS) entry which is preliminary data.</text>
</comment>
<reference evidence="8 9" key="1">
    <citation type="submission" date="2020-12" db="EMBL/GenBank/DDBJ databases">
        <title>De novo assembly of Tibetan sheep genome.</title>
        <authorList>
            <person name="Li X."/>
        </authorList>
    </citation>
    <scope>NUCLEOTIDE SEQUENCE [LARGE SCALE GENOMIC DNA]</scope>
    <source>
        <tissue evidence="8">Heart</tissue>
    </source>
</reference>
<proteinExistence type="predicted"/>
<feature type="region of interest" description="Disordered" evidence="4">
    <location>
        <begin position="618"/>
        <end position="663"/>
    </location>
</feature>
<evidence type="ECO:0000313" key="9">
    <source>
        <dbReference type="Proteomes" id="UP000664991"/>
    </source>
</evidence>
<dbReference type="FunFam" id="2.30.29.30:FF:000346">
    <property type="entry name" value="Pleckstrin homology domain-containing family H member 2"/>
    <property type="match status" value="1"/>
</dbReference>
<dbReference type="PROSITE" id="PS50057">
    <property type="entry name" value="FERM_3"/>
    <property type="match status" value="1"/>
</dbReference>
<evidence type="ECO:0000256" key="3">
    <source>
        <dbReference type="SAM" id="Coils"/>
    </source>
</evidence>
<dbReference type="SMART" id="SM00295">
    <property type="entry name" value="B41"/>
    <property type="match status" value="1"/>
</dbReference>
<dbReference type="PANTHER" id="PTHR22903">
    <property type="entry name" value="PLEKHH PROTEIN"/>
    <property type="match status" value="1"/>
</dbReference>
<dbReference type="FunFam" id="2.30.29.30:FF:000335">
    <property type="entry name" value="Pleckstrin homology domain-containing family H member 2"/>
    <property type="match status" value="1"/>
</dbReference>
<gene>
    <name evidence="8" type="ORF">JEQ12_014013</name>
</gene>
<dbReference type="FunFam" id="1.25.40.530:FF:000001">
    <property type="entry name" value="Pleckstrin homology domain-containing family H member 2"/>
    <property type="match status" value="1"/>
</dbReference>
<dbReference type="CDD" id="cd17179">
    <property type="entry name" value="FERM_F1_PLEKHH2"/>
    <property type="match status" value="1"/>
</dbReference>
<dbReference type="InterPro" id="IPR035963">
    <property type="entry name" value="FERM_2"/>
</dbReference>
<dbReference type="CDD" id="cd13282">
    <property type="entry name" value="PH1_PLEKHH1_PLEKHH2"/>
    <property type="match status" value="1"/>
</dbReference>
<evidence type="ECO:0000259" key="6">
    <source>
        <dbReference type="PROSITE" id="PS50057"/>
    </source>
</evidence>
<dbReference type="GO" id="GO:0005856">
    <property type="term" value="C:cytoskeleton"/>
    <property type="evidence" value="ECO:0007669"/>
    <property type="project" value="InterPro"/>
</dbReference>
<dbReference type="FunFam" id="1.20.80.10:FF:000021">
    <property type="entry name" value="pleckstrin homology domain-containing family H member 2"/>
    <property type="match status" value="1"/>
</dbReference>
<feature type="domain" description="FERM" evidence="6">
    <location>
        <begin position="1126"/>
        <end position="1466"/>
    </location>
</feature>
<dbReference type="InterPro" id="IPR000299">
    <property type="entry name" value="FERM_domain"/>
</dbReference>
<dbReference type="InterPro" id="IPR014352">
    <property type="entry name" value="FERM/acyl-CoA-bd_prot_sf"/>
</dbReference>
<dbReference type="GO" id="GO:0005737">
    <property type="term" value="C:cytoplasm"/>
    <property type="evidence" value="ECO:0007669"/>
    <property type="project" value="TreeGrafter"/>
</dbReference>
<dbReference type="GO" id="GO:0003779">
    <property type="term" value="F:actin binding"/>
    <property type="evidence" value="ECO:0007669"/>
    <property type="project" value="TreeGrafter"/>
</dbReference>
<dbReference type="PROSITE" id="PS50003">
    <property type="entry name" value="PH_DOMAIN"/>
    <property type="match status" value="2"/>
</dbReference>
<dbReference type="Gene3D" id="3.10.20.90">
    <property type="entry name" value="Phosphatidylinositol 3-kinase Catalytic Subunit, Chain A, domain 1"/>
    <property type="match status" value="1"/>
</dbReference>
<sequence>MEKRIIMAELSETEGPVDWKERCVALESQLMKFRVQASKIRELLAEKMQQLERQVIDAERQAEKAFQQVQVMEEKLKAANIQTSESETRLYKKCQDLETLIQEKEDIIQNLELQLEEQKQIRIQEAKIIEEKAAKIKEWVTVKLNELELENQNLRLINQNQTEEIKTIQSKLQEVQGKKSVVSTPKLSEGQRLSSLTFGCFLSRARSPPQVVKSEETSKISSKEPEFTEGRDIEEMEIPEKSVDNQIQENNRGQRTLHQGPCTSEQNRKTGTSFVMDGGTSQNSGAPGSDWSSDEEDGSKGRSKSRYTSTLSSHTSEDGVQSSRMGSETYLTASDDSSSIFEEETFGLKRPEHKKLYSWQQEAQWKAQSCPLGKGNSESRKKERDSSSDELNKKFQSQRLDYSSSSSEANTPSPILTPALSPKHPNPLLGKGTELGPSSTLPPPKLRIPNIFSLSIALAKRHLSQPQLSSDRMFGTNRNAISMIRPLRPQETDLDLVDGDNTEILETMDTNCDDGLFSYDCLESPCSEDQEACDLAKKAACGKPPTPPLHRFPSWESRIYAVAKSGIRMSEAFNMENVHKHSVAVLSYTTSGLYTSLIYKNMTTPVYTTLKGKATQISSSPFLDDSSGSEEEDSSRSSSRTSESDSRSRSGPGSPRALKRGVSLSSVASESDYAIPPDAYSADLEYSQPEQKLLKTCSSSSDNGKNEPLEKSGYLLKMSGKVKTWKRRWFVLKGGELLYYKSPSDVIRKPQGHIELSASCSILRGDNKQTVQLTTEKHTYYLTADSPNILEEWIKVLQNVLRVQAANPLFLQPEGKPTVKGLLTKVKHGYSKRVWCKLIGKTLYYFRSQEDKFPLGQIKLWEAKVEEVDRSCDSDEDYEASGRSLLSTHYTIVIHPKDQGPTYLLIGSKHEKDTWLYHLTVAAGSNNVNVGSEFEQLVCKLLNIEGEPSSQIWRHPTLCHSKEGIISPLTTLPSEALQTEAIKLFKTCQLFINAAVDSPAIDYHISLAQSALQICLTHPELQNEICCQLIKQTRWRQPQNQPGPLQGWQLLALCVGLFLPHHPFLWLLRLHLKRNADSRTEFGKYAIYCQRCVERTQQNGDREARPSRMEILSTLLRNPYHHSLPFSIPVHFMNGIYQVVGFDASTTVEEFLNTLNQDTGMRKPAQSGFALFTDDPSGRDLEHCLQGNIKICDIISKWEQASKEQQPGKWEGTRTVRLTYKNRLYFSMQVRGETDREKLLLMYQTNDQIVNGLFPLNRDLALEMAALLAQVEIGDFERPFSTPAGHVTNQCKANQTLKQVIEKFYPKRYRDDSSEEQLRQLCQRLSTRWMALRGHSAADCVRIYLTVARKWPFFGAKLFLAKPITPSSLGSTFMWLAVHEDGLSILEYNSMRLIVSYVYKSLMTFGGYQDDFMVVINNAHSKEKPTEKLIFAMAKPKLLISHLTYHNSETLWEIAKAEVEERRSGGSEGDGVEIGEKSVFFIGSKNGGKTTIILRCLDRDEPPKPTLALEYTYGRRAKGHNIPKDIAHFWELGGGTSLLDLISIPITSDTLRTFSIVLVLDLSKPNDLWPTMENLLQATKLNVDKVIMKLGKKNSKAASEMRQKMWSNMQKDHPDRELIDPFPIPLVIIGSKYDIFQDFDSEKRKVICKTLRFVAHYYGASLMFTSKSEALLLKIRGVINQLAFGINKSKSICVDQNKPLFITAGLDSLSQIGSPPLPDNDIGKFHARSPMDLWKKVYEKLFPPKSINTLKDVKDPAQDPQYAESEVDEMRIQKDQELEQYKRSSSKSWKQIELDS</sequence>
<dbReference type="InterPro" id="IPR000857">
    <property type="entry name" value="MyTH4_dom"/>
</dbReference>
<dbReference type="InterPro" id="IPR011993">
    <property type="entry name" value="PH-like_dom_sf"/>
</dbReference>
<dbReference type="EMBL" id="JAEMGP010000003">
    <property type="protein sequence ID" value="KAG5211584.1"/>
    <property type="molecule type" value="Genomic_DNA"/>
</dbReference>
<feature type="compositionally biased region" description="Polar residues" evidence="4">
    <location>
        <begin position="394"/>
        <end position="414"/>
    </location>
</feature>
<feature type="compositionally biased region" description="Basic and acidic residues" evidence="4">
    <location>
        <begin position="1768"/>
        <end position="1782"/>
    </location>
</feature>
<dbReference type="Gene3D" id="1.25.40.530">
    <property type="entry name" value="MyTH4 domain"/>
    <property type="match status" value="1"/>
</dbReference>
<feature type="compositionally biased region" description="Basic and acidic residues" evidence="4">
    <location>
        <begin position="213"/>
        <end position="243"/>
    </location>
</feature>
<dbReference type="InterPro" id="IPR038185">
    <property type="entry name" value="MyTH4_dom_sf"/>
</dbReference>
<feature type="domain" description="PH" evidence="5">
    <location>
        <begin position="816"/>
        <end position="924"/>
    </location>
</feature>
<feature type="region of interest" description="Disordered" evidence="4">
    <location>
        <begin position="367"/>
        <end position="444"/>
    </location>
</feature>
<evidence type="ECO:0000259" key="7">
    <source>
        <dbReference type="PROSITE" id="PS51016"/>
    </source>
</evidence>
<dbReference type="Gene3D" id="1.20.80.10">
    <property type="match status" value="1"/>
</dbReference>
<dbReference type="InterPro" id="IPR019749">
    <property type="entry name" value="Band_41_domain"/>
</dbReference>
<dbReference type="FunFam" id="3.10.20.90:FF:000125">
    <property type="entry name" value="pleckstrin homology domain-containing family H member 2"/>
    <property type="match status" value="1"/>
</dbReference>
<protein>
    <recommendedName>
        <fullName evidence="10">Pleckstrin homology domain-containing family H member 2</fullName>
    </recommendedName>
</protein>
<evidence type="ECO:0000259" key="5">
    <source>
        <dbReference type="PROSITE" id="PS50003"/>
    </source>
</evidence>
<evidence type="ECO:0000256" key="2">
    <source>
        <dbReference type="ARBA" id="ARBA00023054"/>
    </source>
</evidence>
<organism evidence="8 9">
    <name type="scientific">Ovis aries</name>
    <name type="common">Sheep</name>
    <dbReference type="NCBI Taxonomy" id="9940"/>
    <lineage>
        <taxon>Eukaryota</taxon>
        <taxon>Metazoa</taxon>
        <taxon>Chordata</taxon>
        <taxon>Craniata</taxon>
        <taxon>Vertebrata</taxon>
        <taxon>Euteleostomi</taxon>
        <taxon>Mammalia</taxon>
        <taxon>Eutheria</taxon>
        <taxon>Laurasiatheria</taxon>
        <taxon>Artiodactyla</taxon>
        <taxon>Ruminantia</taxon>
        <taxon>Pecora</taxon>
        <taxon>Bovidae</taxon>
        <taxon>Caprinae</taxon>
        <taxon>Ovis</taxon>
    </lineage>
</organism>
<feature type="domain" description="PH" evidence="5">
    <location>
        <begin position="708"/>
        <end position="802"/>
    </location>
</feature>
<keyword evidence="2 3" id="KW-0175">Coiled coil</keyword>
<dbReference type="SMART" id="SM00233">
    <property type="entry name" value="PH"/>
    <property type="match status" value="2"/>
</dbReference>
<dbReference type="CDD" id="cd13206">
    <property type="entry name" value="FERM_C-lobe_PLEKHH1_PLEKHH2"/>
    <property type="match status" value="1"/>
</dbReference>
<feature type="domain" description="MyTH4" evidence="7">
    <location>
        <begin position="960"/>
        <end position="1115"/>
    </location>
</feature>
<dbReference type="Pfam" id="PF00784">
    <property type="entry name" value="MyTH4"/>
    <property type="match status" value="1"/>
</dbReference>